<evidence type="ECO:0000313" key="2">
    <source>
        <dbReference type="Proteomes" id="UP000623250"/>
    </source>
</evidence>
<keyword evidence="2" id="KW-1185">Reference proteome</keyword>
<dbReference type="RefSeq" id="WP_199502376.1">
    <property type="nucleotide sequence ID" value="NZ_JAEMUK010000014.1"/>
</dbReference>
<reference evidence="1 2" key="1">
    <citation type="submission" date="2020-12" db="EMBL/GenBank/DDBJ databases">
        <title>Revised draft genomes of Rhodomicrobium vannielii ATCC 17100 and Rhodomicrobium udaipurense JA643.</title>
        <authorList>
            <person name="Conners E.M."/>
            <person name="Davenport E.J."/>
            <person name="Bose A."/>
        </authorList>
    </citation>
    <scope>NUCLEOTIDE SEQUENCE [LARGE SCALE GENOMIC DNA]</scope>
    <source>
        <strain evidence="1 2">JA643</strain>
    </source>
</reference>
<sequence length="58" mass="6260">MSLLTLSFPRWNEGSAGIRKPEALRRRRLRPHGTGTPARHSTTAFAVADATPCATLTG</sequence>
<comment type="caution">
    <text evidence="1">The sequence shown here is derived from an EMBL/GenBank/DDBJ whole genome shotgun (WGS) entry which is preliminary data.</text>
</comment>
<evidence type="ECO:0000313" key="1">
    <source>
        <dbReference type="EMBL" id="MBJ7543542.1"/>
    </source>
</evidence>
<organism evidence="1 2">
    <name type="scientific">Rhodomicrobium udaipurense</name>
    <dbReference type="NCBI Taxonomy" id="1202716"/>
    <lineage>
        <taxon>Bacteria</taxon>
        <taxon>Pseudomonadati</taxon>
        <taxon>Pseudomonadota</taxon>
        <taxon>Alphaproteobacteria</taxon>
        <taxon>Hyphomicrobiales</taxon>
        <taxon>Hyphomicrobiaceae</taxon>
        <taxon>Rhodomicrobium</taxon>
    </lineage>
</organism>
<gene>
    <name evidence="1" type="ORF">JDN41_08220</name>
</gene>
<dbReference type="EMBL" id="JAEMUK010000014">
    <property type="protein sequence ID" value="MBJ7543542.1"/>
    <property type="molecule type" value="Genomic_DNA"/>
</dbReference>
<dbReference type="AlphaFoldDB" id="A0A8I1GAJ3"/>
<protein>
    <submittedName>
        <fullName evidence="1">Uncharacterized protein</fullName>
    </submittedName>
</protein>
<name>A0A8I1GAJ3_9HYPH</name>
<proteinExistence type="predicted"/>
<dbReference type="Proteomes" id="UP000623250">
    <property type="component" value="Unassembled WGS sequence"/>
</dbReference>
<accession>A0A8I1GAJ3</accession>